<dbReference type="AlphaFoldDB" id="A0A4Z2IV42"/>
<organism evidence="2 3">
    <name type="scientific">Liparis tanakae</name>
    <name type="common">Tanaka's snailfish</name>
    <dbReference type="NCBI Taxonomy" id="230148"/>
    <lineage>
        <taxon>Eukaryota</taxon>
        <taxon>Metazoa</taxon>
        <taxon>Chordata</taxon>
        <taxon>Craniata</taxon>
        <taxon>Vertebrata</taxon>
        <taxon>Euteleostomi</taxon>
        <taxon>Actinopterygii</taxon>
        <taxon>Neopterygii</taxon>
        <taxon>Teleostei</taxon>
        <taxon>Neoteleostei</taxon>
        <taxon>Acanthomorphata</taxon>
        <taxon>Eupercaria</taxon>
        <taxon>Perciformes</taxon>
        <taxon>Cottioidei</taxon>
        <taxon>Cottales</taxon>
        <taxon>Liparidae</taxon>
        <taxon>Liparis</taxon>
    </lineage>
</organism>
<feature type="region of interest" description="Disordered" evidence="1">
    <location>
        <begin position="25"/>
        <end position="97"/>
    </location>
</feature>
<evidence type="ECO:0000313" key="3">
    <source>
        <dbReference type="Proteomes" id="UP000314294"/>
    </source>
</evidence>
<dbReference type="Proteomes" id="UP000314294">
    <property type="component" value="Unassembled WGS sequence"/>
</dbReference>
<evidence type="ECO:0000313" key="2">
    <source>
        <dbReference type="EMBL" id="TNN81142.1"/>
    </source>
</evidence>
<sequence length="97" mass="10791">MLLCHVTPALFSVNTVPAPAECLTPRRRLLPPSPPTHLNGSLPPRARPSPRAPRKSPSAVHVFQCETYTLVADEEKEEEEEEEEEGEEESTGGCDWR</sequence>
<gene>
    <name evidence="2" type="ORF">EYF80_008798</name>
</gene>
<keyword evidence="3" id="KW-1185">Reference proteome</keyword>
<comment type="caution">
    <text evidence="2">The sequence shown here is derived from an EMBL/GenBank/DDBJ whole genome shotgun (WGS) entry which is preliminary data.</text>
</comment>
<feature type="compositionally biased region" description="Acidic residues" evidence="1">
    <location>
        <begin position="72"/>
        <end position="90"/>
    </location>
</feature>
<evidence type="ECO:0000256" key="1">
    <source>
        <dbReference type="SAM" id="MobiDB-lite"/>
    </source>
</evidence>
<proteinExistence type="predicted"/>
<protein>
    <submittedName>
        <fullName evidence="2">Uncharacterized protein</fullName>
    </submittedName>
</protein>
<name>A0A4Z2IV42_9TELE</name>
<dbReference type="EMBL" id="SRLO01000049">
    <property type="protein sequence ID" value="TNN81142.1"/>
    <property type="molecule type" value="Genomic_DNA"/>
</dbReference>
<accession>A0A4Z2IV42</accession>
<reference evidence="2 3" key="1">
    <citation type="submission" date="2019-03" db="EMBL/GenBank/DDBJ databases">
        <title>First draft genome of Liparis tanakae, snailfish: a comprehensive survey of snailfish specific genes.</title>
        <authorList>
            <person name="Kim W."/>
            <person name="Song I."/>
            <person name="Jeong J.-H."/>
            <person name="Kim D."/>
            <person name="Kim S."/>
            <person name="Ryu S."/>
            <person name="Song J.Y."/>
            <person name="Lee S.K."/>
        </authorList>
    </citation>
    <scope>NUCLEOTIDE SEQUENCE [LARGE SCALE GENOMIC DNA]</scope>
    <source>
        <tissue evidence="2">Muscle</tissue>
    </source>
</reference>